<dbReference type="EMBL" id="VNIB01000003">
    <property type="protein sequence ID" value="TYO99289.1"/>
    <property type="molecule type" value="Genomic_DNA"/>
</dbReference>
<organism evidence="2 3">
    <name type="scientific">Geothermobacter ehrlichii</name>
    <dbReference type="NCBI Taxonomy" id="213224"/>
    <lineage>
        <taxon>Bacteria</taxon>
        <taxon>Pseudomonadati</taxon>
        <taxon>Thermodesulfobacteriota</taxon>
        <taxon>Desulfuromonadia</taxon>
        <taxon>Desulfuromonadales</taxon>
        <taxon>Geothermobacteraceae</taxon>
        <taxon>Geothermobacter</taxon>
    </lineage>
</organism>
<dbReference type="Proteomes" id="UP000324159">
    <property type="component" value="Unassembled WGS sequence"/>
</dbReference>
<protein>
    <submittedName>
        <fullName evidence="2">Uncharacterized protein</fullName>
    </submittedName>
</protein>
<dbReference type="NCBIfam" id="NF045719">
    <property type="entry name" value="GSU3473_fam"/>
    <property type="match status" value="1"/>
</dbReference>
<feature type="compositionally biased region" description="Low complexity" evidence="1">
    <location>
        <begin position="96"/>
        <end position="111"/>
    </location>
</feature>
<feature type="region of interest" description="Disordered" evidence="1">
    <location>
        <begin position="48"/>
        <end position="111"/>
    </location>
</feature>
<evidence type="ECO:0000313" key="3">
    <source>
        <dbReference type="Proteomes" id="UP000324159"/>
    </source>
</evidence>
<evidence type="ECO:0000256" key="1">
    <source>
        <dbReference type="SAM" id="MobiDB-lite"/>
    </source>
</evidence>
<gene>
    <name evidence="2" type="ORF">EDC39_103133</name>
</gene>
<sequence>MMIRVRYPDGETRMVRPPLLDHLIRTRKIVEFQREDGWASIRYVPDTAPARATNDGRPPCSEPNETLGKTTGKTTSRHRRFQITKTGRGTCVRYAPSSSHSPYQFSPSSSK</sequence>
<proteinExistence type="predicted"/>
<reference evidence="2 3" key="1">
    <citation type="submission" date="2019-07" db="EMBL/GenBank/DDBJ databases">
        <title>Genomic Encyclopedia of Type Strains, Phase IV (KMG-IV): sequencing the most valuable type-strain genomes for metagenomic binning, comparative biology and taxonomic classification.</title>
        <authorList>
            <person name="Goeker M."/>
        </authorList>
    </citation>
    <scope>NUCLEOTIDE SEQUENCE [LARGE SCALE GENOMIC DNA]</scope>
    <source>
        <strain evidence="2 3">SS015</strain>
    </source>
</reference>
<comment type="caution">
    <text evidence="2">The sequence shown here is derived from an EMBL/GenBank/DDBJ whole genome shotgun (WGS) entry which is preliminary data.</text>
</comment>
<evidence type="ECO:0000313" key="2">
    <source>
        <dbReference type="EMBL" id="TYO99289.1"/>
    </source>
</evidence>
<dbReference type="RefSeq" id="WP_407925431.1">
    <property type="nucleotide sequence ID" value="NZ_VNIB01000003.1"/>
</dbReference>
<feature type="compositionally biased region" description="Polar residues" evidence="1">
    <location>
        <begin position="63"/>
        <end position="74"/>
    </location>
</feature>
<accession>A0A5D3WNR0</accession>
<name>A0A5D3WNR0_9BACT</name>
<keyword evidence="3" id="KW-1185">Reference proteome</keyword>
<dbReference type="InterPro" id="IPR054686">
    <property type="entry name" value="GSU3473-like"/>
</dbReference>
<dbReference type="AlphaFoldDB" id="A0A5D3WNR0"/>